<evidence type="ECO:0000256" key="8">
    <source>
        <dbReference type="ARBA" id="ARBA00022842"/>
    </source>
</evidence>
<evidence type="ECO:0000313" key="14">
    <source>
        <dbReference type="EMBL" id="TDQ31617.1"/>
    </source>
</evidence>
<feature type="binding site" evidence="10">
    <location>
        <begin position="11"/>
        <end position="18"/>
    </location>
    <ligand>
        <name>ATP</name>
        <dbReference type="ChEBI" id="CHEBI:30616"/>
    </ligand>
</feature>
<keyword evidence="8 10" id="KW-0460">Magnesium</keyword>
<dbReference type="GO" id="GO:0052381">
    <property type="term" value="F:tRNA dimethylallyltransferase activity"/>
    <property type="evidence" value="ECO:0007669"/>
    <property type="project" value="UniProtKB-UniRule"/>
</dbReference>
<dbReference type="SUPFAM" id="SSF52540">
    <property type="entry name" value="P-loop containing nucleoside triphosphate hydrolases"/>
    <property type="match status" value="2"/>
</dbReference>
<evidence type="ECO:0000256" key="6">
    <source>
        <dbReference type="ARBA" id="ARBA00022741"/>
    </source>
</evidence>
<organism evidence="14 15">
    <name type="scientific">Zeaxanthinibacter enoshimensis</name>
    <dbReference type="NCBI Taxonomy" id="392009"/>
    <lineage>
        <taxon>Bacteria</taxon>
        <taxon>Pseudomonadati</taxon>
        <taxon>Bacteroidota</taxon>
        <taxon>Flavobacteriia</taxon>
        <taxon>Flavobacteriales</taxon>
        <taxon>Flavobacteriaceae</taxon>
        <taxon>Zeaxanthinibacter</taxon>
    </lineage>
</organism>
<evidence type="ECO:0000256" key="9">
    <source>
        <dbReference type="ARBA" id="ARBA00049563"/>
    </source>
</evidence>
<comment type="similarity">
    <text evidence="3 10 13">Belongs to the IPP transferase family.</text>
</comment>
<dbReference type="OrthoDB" id="9776390at2"/>
<evidence type="ECO:0000256" key="3">
    <source>
        <dbReference type="ARBA" id="ARBA00005842"/>
    </source>
</evidence>
<comment type="cofactor">
    <cofactor evidence="1 10">
        <name>Mg(2+)</name>
        <dbReference type="ChEBI" id="CHEBI:18420"/>
    </cofactor>
</comment>
<evidence type="ECO:0000256" key="5">
    <source>
        <dbReference type="ARBA" id="ARBA00022694"/>
    </source>
</evidence>
<dbReference type="Pfam" id="PF01715">
    <property type="entry name" value="IPPT"/>
    <property type="match status" value="1"/>
</dbReference>
<feature type="binding site" evidence="10">
    <location>
        <begin position="13"/>
        <end position="18"/>
    </location>
    <ligand>
        <name>substrate</name>
    </ligand>
</feature>
<dbReference type="RefSeq" id="WP_133644428.1">
    <property type="nucleotide sequence ID" value="NZ_SNYI01000002.1"/>
</dbReference>
<keyword evidence="4 10" id="KW-0808">Transferase</keyword>
<name>A0A4R6TLM5_9FLAO</name>
<dbReference type="InterPro" id="IPR039657">
    <property type="entry name" value="Dimethylallyltransferase"/>
</dbReference>
<evidence type="ECO:0000256" key="2">
    <source>
        <dbReference type="ARBA" id="ARBA00003213"/>
    </source>
</evidence>
<keyword evidence="7 10" id="KW-0067">ATP-binding</keyword>
<keyword evidence="5 10" id="KW-0819">tRNA processing</keyword>
<comment type="caution">
    <text evidence="10">Lacks conserved residue(s) required for the propagation of feature annotation.</text>
</comment>
<dbReference type="Gene3D" id="3.40.50.300">
    <property type="entry name" value="P-loop containing nucleotide triphosphate hydrolases"/>
    <property type="match status" value="1"/>
</dbReference>
<accession>A0A4R6TLM5</accession>
<dbReference type="InterPro" id="IPR018022">
    <property type="entry name" value="IPT"/>
</dbReference>
<keyword evidence="6 10" id="KW-0547">Nucleotide-binding</keyword>
<comment type="subunit">
    <text evidence="10">Monomer.</text>
</comment>
<dbReference type="GO" id="GO:0006400">
    <property type="term" value="P:tRNA modification"/>
    <property type="evidence" value="ECO:0007669"/>
    <property type="project" value="TreeGrafter"/>
</dbReference>
<sequence>MAEKWLIAVVGPTALGKTRWGITLARHYGTEIISADSRQFYREMRIGTAVPSEEELSAARHHLIQHKSIHDHYSVGDFEKETLELLDQLFSHHTEVMLVGGSGLYVDAVTQGLDQFPEVPPHTREKLNKRLEEEGLEVLQDELRSLDPVYYQEVDLENPHRVIRALEVCQASGRPYSDFRKRRKARRDFKTIYLGLDAPRDLIYRRIEERVDLMIKEGLVEEARKLHGLKHLNALQTVGYRELFRYFEGEWDLDTAISEIKKNTRRFAKRQLTWFRKNKEITWIPYDANPERVVEIIEQLKTQQHEA</sequence>
<evidence type="ECO:0000256" key="12">
    <source>
        <dbReference type="RuleBase" id="RU003784"/>
    </source>
</evidence>
<dbReference type="EMBL" id="SNYI01000002">
    <property type="protein sequence ID" value="TDQ31617.1"/>
    <property type="molecule type" value="Genomic_DNA"/>
</dbReference>
<gene>
    <name evidence="10" type="primary">miaA</name>
    <name evidence="14" type="ORF">CLV82_2326</name>
</gene>
<evidence type="ECO:0000256" key="10">
    <source>
        <dbReference type="HAMAP-Rule" id="MF_00185"/>
    </source>
</evidence>
<dbReference type="PANTHER" id="PTHR11088">
    <property type="entry name" value="TRNA DIMETHYLALLYLTRANSFERASE"/>
    <property type="match status" value="1"/>
</dbReference>
<dbReference type="NCBIfam" id="TIGR00174">
    <property type="entry name" value="miaA"/>
    <property type="match status" value="1"/>
</dbReference>
<dbReference type="Proteomes" id="UP000295468">
    <property type="component" value="Unassembled WGS sequence"/>
</dbReference>
<evidence type="ECO:0000256" key="7">
    <source>
        <dbReference type="ARBA" id="ARBA00022840"/>
    </source>
</evidence>
<reference evidence="14 15" key="1">
    <citation type="submission" date="2019-03" db="EMBL/GenBank/DDBJ databases">
        <title>Genomic Encyclopedia of Archaeal and Bacterial Type Strains, Phase II (KMG-II): from individual species to whole genera.</title>
        <authorList>
            <person name="Goeker M."/>
        </authorList>
    </citation>
    <scope>NUCLEOTIDE SEQUENCE [LARGE SCALE GENOMIC DNA]</scope>
    <source>
        <strain evidence="14 15">DSM 18435</strain>
    </source>
</reference>
<keyword evidence="15" id="KW-1185">Reference proteome</keyword>
<dbReference type="InterPro" id="IPR027417">
    <property type="entry name" value="P-loop_NTPase"/>
</dbReference>
<feature type="site" description="Interaction with substrate tRNA" evidence="10">
    <location>
        <position position="102"/>
    </location>
</feature>
<dbReference type="GO" id="GO:0005524">
    <property type="term" value="F:ATP binding"/>
    <property type="evidence" value="ECO:0007669"/>
    <property type="project" value="UniProtKB-UniRule"/>
</dbReference>
<evidence type="ECO:0000256" key="1">
    <source>
        <dbReference type="ARBA" id="ARBA00001946"/>
    </source>
</evidence>
<feature type="region of interest" description="Interaction with substrate tRNA" evidence="10">
    <location>
        <begin position="36"/>
        <end position="39"/>
    </location>
</feature>
<comment type="caution">
    <text evidence="14">The sequence shown here is derived from an EMBL/GenBank/DDBJ whole genome shotgun (WGS) entry which is preliminary data.</text>
</comment>
<dbReference type="EC" id="2.5.1.75" evidence="10"/>
<protein>
    <recommendedName>
        <fullName evidence="10">tRNA dimethylallyltransferase</fullName>
        <ecNumber evidence="10">2.5.1.75</ecNumber>
    </recommendedName>
    <alternativeName>
        <fullName evidence="10">Dimethylallyl diphosphate:tRNA dimethylallyltransferase</fullName>
        <shortName evidence="10">DMAPP:tRNA dimethylallyltransferase</shortName>
        <shortName evidence="10">DMATase</shortName>
    </alternativeName>
    <alternativeName>
        <fullName evidence="10">Isopentenyl-diphosphate:tRNA isopentenyltransferase</fullName>
        <shortName evidence="10">IPP transferase</shortName>
        <shortName evidence="10">IPPT</shortName>
        <shortName evidence="10">IPTase</shortName>
    </alternativeName>
</protein>
<feature type="site" description="Interaction with substrate tRNA" evidence="10">
    <location>
        <position position="124"/>
    </location>
</feature>
<comment type="catalytic activity">
    <reaction evidence="9 10 11">
        <text>adenosine(37) in tRNA + dimethylallyl diphosphate = N(6)-dimethylallyladenosine(37) in tRNA + diphosphate</text>
        <dbReference type="Rhea" id="RHEA:26482"/>
        <dbReference type="Rhea" id="RHEA-COMP:10162"/>
        <dbReference type="Rhea" id="RHEA-COMP:10375"/>
        <dbReference type="ChEBI" id="CHEBI:33019"/>
        <dbReference type="ChEBI" id="CHEBI:57623"/>
        <dbReference type="ChEBI" id="CHEBI:74411"/>
        <dbReference type="ChEBI" id="CHEBI:74415"/>
        <dbReference type="EC" id="2.5.1.75"/>
    </reaction>
</comment>
<dbReference type="PANTHER" id="PTHR11088:SF60">
    <property type="entry name" value="TRNA DIMETHYLALLYLTRANSFERASE"/>
    <property type="match status" value="1"/>
</dbReference>
<dbReference type="HAMAP" id="MF_00185">
    <property type="entry name" value="IPP_trans"/>
    <property type="match status" value="1"/>
</dbReference>
<evidence type="ECO:0000256" key="11">
    <source>
        <dbReference type="RuleBase" id="RU003783"/>
    </source>
</evidence>
<evidence type="ECO:0000256" key="13">
    <source>
        <dbReference type="RuleBase" id="RU003785"/>
    </source>
</evidence>
<evidence type="ECO:0000256" key="4">
    <source>
        <dbReference type="ARBA" id="ARBA00022679"/>
    </source>
</evidence>
<proteinExistence type="inferred from homology"/>
<comment type="function">
    <text evidence="2 10 12">Catalyzes the transfer of a dimethylallyl group onto the adenine at position 37 in tRNAs that read codons beginning with uridine, leading to the formation of N6-(dimethylallyl)adenosine (i(6)A).</text>
</comment>
<dbReference type="Gene3D" id="1.10.20.140">
    <property type="match status" value="1"/>
</dbReference>
<evidence type="ECO:0000313" key="15">
    <source>
        <dbReference type="Proteomes" id="UP000295468"/>
    </source>
</evidence>
<dbReference type="AlphaFoldDB" id="A0A4R6TLM5"/>